<dbReference type="SUPFAM" id="SSF88946">
    <property type="entry name" value="Sigma2 domain of RNA polymerase sigma factors"/>
    <property type="match status" value="1"/>
</dbReference>
<dbReference type="Proteomes" id="UP000007054">
    <property type="component" value="Chromosome"/>
</dbReference>
<dbReference type="NCBIfam" id="TIGR02937">
    <property type="entry name" value="sigma70-ECF"/>
    <property type="match status" value="1"/>
</dbReference>
<dbReference type="AlphaFoldDB" id="D4LEC3"/>
<dbReference type="PANTHER" id="PTHR43133:SF60">
    <property type="entry name" value="RNA POLYMERASE SIGMA FACTOR SIGV"/>
    <property type="match status" value="1"/>
</dbReference>
<evidence type="ECO:0000313" key="7">
    <source>
        <dbReference type="EMBL" id="CBL17968.1"/>
    </source>
</evidence>
<keyword evidence="8" id="KW-1185">Reference proteome</keyword>
<gene>
    <name evidence="7" type="ordered locus">RUM_19270</name>
</gene>
<dbReference type="SUPFAM" id="SSF88659">
    <property type="entry name" value="Sigma3 and sigma4 domains of RNA polymerase sigma factors"/>
    <property type="match status" value="1"/>
</dbReference>
<sequence>MLFIYMAMLDSEDEKETFAQIYNTYSQPMYQIAYAVLQDVQEAEDAVQISFEKIILHIDKFLDTPCSKMRSLIVIIVRNTAVDLMRKRRSIPMDFEDEAVQTALDLTACDEDHMNREMLVHAIGQLKEKYASALELKYWHGFTEREIAAFLNISAKAANSRLVRGRVMLRKLLEQEANQFDK</sequence>
<dbReference type="GO" id="GO:0006352">
    <property type="term" value="P:DNA-templated transcription initiation"/>
    <property type="evidence" value="ECO:0007669"/>
    <property type="project" value="InterPro"/>
</dbReference>
<dbReference type="STRING" id="213810.RUM_19270"/>
<dbReference type="Pfam" id="PF08281">
    <property type="entry name" value="Sigma70_r4_2"/>
    <property type="match status" value="1"/>
</dbReference>
<evidence type="ECO:0000256" key="4">
    <source>
        <dbReference type="ARBA" id="ARBA00023163"/>
    </source>
</evidence>
<dbReference type="CDD" id="cd06171">
    <property type="entry name" value="Sigma70_r4"/>
    <property type="match status" value="1"/>
</dbReference>
<proteinExistence type="inferred from homology"/>
<dbReference type="InterPro" id="IPR039425">
    <property type="entry name" value="RNA_pol_sigma-70-like"/>
</dbReference>
<dbReference type="GeneID" id="83156601"/>
<keyword evidence="3" id="KW-0731">Sigma factor</keyword>
<dbReference type="GO" id="GO:0003677">
    <property type="term" value="F:DNA binding"/>
    <property type="evidence" value="ECO:0007669"/>
    <property type="project" value="InterPro"/>
</dbReference>
<reference evidence="7" key="2">
    <citation type="submission" date="2010-03" db="EMBL/GenBank/DDBJ databases">
        <authorList>
            <person name="Pajon A."/>
        </authorList>
    </citation>
    <scope>NUCLEOTIDE SEQUENCE</scope>
    <source>
        <strain evidence="7">Type strain: 18P13</strain>
    </source>
</reference>
<comment type="similarity">
    <text evidence="1">Belongs to the sigma-70 factor family. ECF subfamily.</text>
</comment>
<evidence type="ECO:0000313" key="8">
    <source>
        <dbReference type="Proteomes" id="UP000007054"/>
    </source>
</evidence>
<dbReference type="InterPro" id="IPR013249">
    <property type="entry name" value="RNA_pol_sigma70_r4_t2"/>
</dbReference>
<evidence type="ECO:0000256" key="3">
    <source>
        <dbReference type="ARBA" id="ARBA00023082"/>
    </source>
</evidence>
<dbReference type="BioCyc" id="RCHA213810:RUM_RS09355-MONOMER"/>
<dbReference type="Pfam" id="PF04542">
    <property type="entry name" value="Sigma70_r2"/>
    <property type="match status" value="1"/>
</dbReference>
<name>D4LEC3_RUMC1</name>
<keyword evidence="2" id="KW-0805">Transcription regulation</keyword>
<dbReference type="RefSeq" id="WP_015558874.1">
    <property type="nucleotide sequence ID" value="NC_021039.1"/>
</dbReference>
<dbReference type="InterPro" id="IPR036388">
    <property type="entry name" value="WH-like_DNA-bd_sf"/>
</dbReference>
<dbReference type="GO" id="GO:0016987">
    <property type="term" value="F:sigma factor activity"/>
    <property type="evidence" value="ECO:0007669"/>
    <property type="project" value="UniProtKB-KW"/>
</dbReference>
<keyword evidence="4" id="KW-0804">Transcription</keyword>
<dbReference type="OrthoDB" id="2613570at2"/>
<accession>D4LEC3</accession>
<dbReference type="InterPro" id="IPR014284">
    <property type="entry name" value="RNA_pol_sigma-70_dom"/>
</dbReference>
<evidence type="ECO:0000259" key="6">
    <source>
        <dbReference type="Pfam" id="PF08281"/>
    </source>
</evidence>
<organism evidence="7 8">
    <name type="scientific">Ruminococcus champanellensis (strain DSM 18848 / JCM 17042 / KCTC 15320 / 18P13)</name>
    <dbReference type="NCBI Taxonomy" id="213810"/>
    <lineage>
        <taxon>Bacteria</taxon>
        <taxon>Bacillati</taxon>
        <taxon>Bacillota</taxon>
        <taxon>Clostridia</taxon>
        <taxon>Eubacteriales</taxon>
        <taxon>Oscillospiraceae</taxon>
        <taxon>Ruminococcus</taxon>
    </lineage>
</organism>
<evidence type="ECO:0000259" key="5">
    <source>
        <dbReference type="Pfam" id="PF04542"/>
    </source>
</evidence>
<evidence type="ECO:0000256" key="2">
    <source>
        <dbReference type="ARBA" id="ARBA00023015"/>
    </source>
</evidence>
<feature type="domain" description="RNA polymerase sigma factor 70 region 4 type 2" evidence="6">
    <location>
        <begin position="117"/>
        <end position="168"/>
    </location>
</feature>
<dbReference type="EMBL" id="FP929052">
    <property type="protein sequence ID" value="CBL17968.1"/>
    <property type="molecule type" value="Genomic_DNA"/>
</dbReference>
<dbReference type="PATRIC" id="fig|213810.4.peg.1828"/>
<dbReference type="KEGG" id="rch:RUM_19270"/>
<protein>
    <submittedName>
        <fullName evidence="7">RNA polymerase sigma factor, sigma-70 family</fullName>
    </submittedName>
</protein>
<dbReference type="InterPro" id="IPR013325">
    <property type="entry name" value="RNA_pol_sigma_r2"/>
</dbReference>
<dbReference type="HOGENOM" id="CLU_047691_3_2_9"/>
<dbReference type="Gene3D" id="1.10.10.10">
    <property type="entry name" value="Winged helix-like DNA-binding domain superfamily/Winged helix DNA-binding domain"/>
    <property type="match status" value="1"/>
</dbReference>
<dbReference type="InterPro" id="IPR007627">
    <property type="entry name" value="RNA_pol_sigma70_r2"/>
</dbReference>
<dbReference type="InterPro" id="IPR013324">
    <property type="entry name" value="RNA_pol_sigma_r3/r4-like"/>
</dbReference>
<reference evidence="7" key="1">
    <citation type="submission" date="2010-03" db="EMBL/GenBank/DDBJ databases">
        <title>The genome sequence of Ruminococcus sp. 18P13.</title>
        <authorList>
            <consortium name="metaHIT consortium -- http://www.metahit.eu/"/>
            <person name="Pajon A."/>
            <person name="Turner K."/>
            <person name="Parkhill J."/>
            <person name="Bernalier A."/>
        </authorList>
    </citation>
    <scope>NUCLEOTIDE SEQUENCE [LARGE SCALE GENOMIC DNA]</scope>
    <source>
        <strain evidence="7">Type strain: 18P13</strain>
    </source>
</reference>
<dbReference type="PANTHER" id="PTHR43133">
    <property type="entry name" value="RNA POLYMERASE ECF-TYPE SIGMA FACTO"/>
    <property type="match status" value="1"/>
</dbReference>
<dbReference type="Gene3D" id="1.10.1740.10">
    <property type="match status" value="1"/>
</dbReference>
<evidence type="ECO:0000256" key="1">
    <source>
        <dbReference type="ARBA" id="ARBA00010641"/>
    </source>
</evidence>
<feature type="domain" description="RNA polymerase sigma-70 region 2" evidence="5">
    <location>
        <begin position="21"/>
        <end position="89"/>
    </location>
</feature>